<dbReference type="PATRIC" id="fig|582515.4.peg.20"/>
<proteinExistence type="inferred from homology"/>
<reference evidence="9 10" key="1">
    <citation type="submission" date="2013-05" db="EMBL/GenBank/DDBJ databases">
        <title>Draft genome sequence of Rubidibacter lacunae KORDI 51-2.</title>
        <authorList>
            <person name="Choi D.H."/>
            <person name="Noh J.H."/>
            <person name="Kwon K.-K."/>
            <person name="Lee J.-H."/>
            <person name="Ryu J.-Y."/>
        </authorList>
    </citation>
    <scope>NUCLEOTIDE SEQUENCE [LARGE SCALE GENOMIC DNA]</scope>
    <source>
        <strain evidence="9 10">KORDI 51-2</strain>
    </source>
</reference>
<dbReference type="InterPro" id="IPR004610">
    <property type="entry name" value="RecJ"/>
</dbReference>
<dbReference type="InterPro" id="IPR003156">
    <property type="entry name" value="DHHA1_dom"/>
</dbReference>
<dbReference type="SUPFAM" id="SSF64182">
    <property type="entry name" value="DHH phosphoesterases"/>
    <property type="match status" value="1"/>
</dbReference>
<dbReference type="InterPro" id="IPR041122">
    <property type="entry name" value="RecJ_OB"/>
</dbReference>
<gene>
    <name evidence="9" type="ORF">KR51_00000170</name>
</gene>
<keyword evidence="4 9" id="KW-0378">Hydrolase</keyword>
<sequence length="760" mass="84092">MQDDWEILAADAVPEWFRDAVRGYAPDGRYLAALLWQRGIRDLDNLSGFLDPDCYVPTSPFAFGNEMEWAIARLQQARDDDERVAIWGDFDADGITATSVLWDGLGEFFAPRDRLSYLVPDRLRESHGLNSAGLDRLAAAGVTLVVTCDTGSTNLAEIDHARALGIDIIVTDHHALPAARTDVVAIVNPRYLPSDHPLHHLSGVAVAYKLVEALYERLPDVPQRPLEHLLDLVAIGLIADLVELKGDCRYLAQRGIDRLKTQAKTHDRPGVAHLLGLCQRVGDRATDISFGIGPRINAVSRIHGDASFCIELLTGRDPQHCRELATAAELANGRRRDLQTDLVKAVKAQLARVDLSTADAIVLADPQWHGGILGLVAGQIAQEYGRPTILLNVDETADPAIARGSARSVNNIDLYELVTSQAPLLRSFGGHPYAAGMSLLAENVPLFRDGLQQQLRQRLGATPTAPTVTADLAVTVAELGKDLFRELRWLEPCGMGNPAPKLLVRACWFEALWRTNYRDLKGGKTRYPRTTFELHDGSTDRGFPGIWWGHAVDELPTAERHDAIVELDYNSYSRRYEVRLLAVRPRSDGLGVRHDRHSWLLDWRDRSEDCERTTDEAVVLHDCPYDWRDLSTNARRARTHDRKLALAYSAPETRSPQATWEQLVGIAKFLCRTGTVARREQLRTKLDLGDRALDVGLHALESLGLTVEQTADAVAVSGQLQPCDDAEAAISQALEAIAEAQFRREFFCRAPVTTLADAVG</sequence>
<dbReference type="RefSeq" id="WP_022603664.1">
    <property type="nucleotide sequence ID" value="NZ_ASSJ01000001.1"/>
</dbReference>
<evidence type="ECO:0000259" key="7">
    <source>
        <dbReference type="Pfam" id="PF02272"/>
    </source>
</evidence>
<comment type="caution">
    <text evidence="9">The sequence shown here is derived from an EMBL/GenBank/DDBJ whole genome shotgun (WGS) entry which is preliminary data.</text>
</comment>
<dbReference type="Gene3D" id="3.90.1640.30">
    <property type="match status" value="1"/>
</dbReference>
<feature type="domain" description="DHHA1" evidence="7">
    <location>
        <begin position="361"/>
        <end position="456"/>
    </location>
</feature>
<keyword evidence="3" id="KW-0540">Nuclease</keyword>
<feature type="domain" description="DDH" evidence="6">
    <location>
        <begin position="83"/>
        <end position="236"/>
    </location>
</feature>
<evidence type="ECO:0000256" key="5">
    <source>
        <dbReference type="ARBA" id="ARBA00022839"/>
    </source>
</evidence>
<dbReference type="PANTHER" id="PTHR30255:SF2">
    <property type="entry name" value="SINGLE-STRANDED-DNA-SPECIFIC EXONUCLEASE RECJ"/>
    <property type="match status" value="1"/>
</dbReference>
<dbReference type="Proteomes" id="UP000016960">
    <property type="component" value="Unassembled WGS sequence"/>
</dbReference>
<dbReference type="InParanoid" id="U5DF62"/>
<evidence type="ECO:0000256" key="3">
    <source>
        <dbReference type="ARBA" id="ARBA00022722"/>
    </source>
</evidence>
<evidence type="ECO:0000313" key="9">
    <source>
        <dbReference type="EMBL" id="ERN43128.1"/>
    </source>
</evidence>
<dbReference type="Pfam" id="PF02272">
    <property type="entry name" value="DHHA1"/>
    <property type="match status" value="1"/>
</dbReference>
<evidence type="ECO:0000256" key="2">
    <source>
        <dbReference type="ARBA" id="ARBA00019841"/>
    </source>
</evidence>
<dbReference type="EMBL" id="ASSJ01000001">
    <property type="protein sequence ID" value="ERN43128.1"/>
    <property type="molecule type" value="Genomic_DNA"/>
</dbReference>
<keyword evidence="10" id="KW-1185">Reference proteome</keyword>
<dbReference type="InterPro" id="IPR001667">
    <property type="entry name" value="DDH_dom"/>
</dbReference>
<dbReference type="InterPro" id="IPR051673">
    <property type="entry name" value="SSDNA_exonuclease_RecJ"/>
</dbReference>
<dbReference type="InterPro" id="IPR038763">
    <property type="entry name" value="DHH_sf"/>
</dbReference>
<evidence type="ECO:0000259" key="8">
    <source>
        <dbReference type="Pfam" id="PF17768"/>
    </source>
</evidence>
<dbReference type="PANTHER" id="PTHR30255">
    <property type="entry name" value="SINGLE-STRANDED-DNA-SPECIFIC EXONUCLEASE RECJ"/>
    <property type="match status" value="1"/>
</dbReference>
<dbReference type="eggNOG" id="COG0608">
    <property type="taxonomic scope" value="Bacteria"/>
</dbReference>
<dbReference type="NCBIfam" id="TIGR00644">
    <property type="entry name" value="recJ"/>
    <property type="match status" value="1"/>
</dbReference>
<evidence type="ECO:0000256" key="1">
    <source>
        <dbReference type="ARBA" id="ARBA00005915"/>
    </source>
</evidence>
<dbReference type="AlphaFoldDB" id="U5DF62"/>
<name>U5DF62_9CHRO</name>
<dbReference type="STRING" id="582515.KR51_00000170"/>
<keyword evidence="5 9" id="KW-0269">Exonuclease</keyword>
<evidence type="ECO:0000259" key="6">
    <source>
        <dbReference type="Pfam" id="PF01368"/>
    </source>
</evidence>
<dbReference type="GO" id="GO:0003676">
    <property type="term" value="F:nucleic acid binding"/>
    <property type="evidence" value="ECO:0007669"/>
    <property type="project" value="InterPro"/>
</dbReference>
<dbReference type="Gene3D" id="3.10.310.30">
    <property type="match status" value="1"/>
</dbReference>
<evidence type="ECO:0000313" key="10">
    <source>
        <dbReference type="Proteomes" id="UP000016960"/>
    </source>
</evidence>
<comment type="similarity">
    <text evidence="1">Belongs to the RecJ family.</text>
</comment>
<dbReference type="OrthoDB" id="9809852at2"/>
<dbReference type="GO" id="GO:0006281">
    <property type="term" value="P:DNA repair"/>
    <property type="evidence" value="ECO:0007669"/>
    <property type="project" value="InterPro"/>
</dbReference>
<dbReference type="GO" id="GO:0006310">
    <property type="term" value="P:DNA recombination"/>
    <property type="evidence" value="ECO:0007669"/>
    <property type="project" value="InterPro"/>
</dbReference>
<organism evidence="9 10">
    <name type="scientific">Rubidibacter lacunae KORDI 51-2</name>
    <dbReference type="NCBI Taxonomy" id="582515"/>
    <lineage>
        <taxon>Bacteria</taxon>
        <taxon>Bacillati</taxon>
        <taxon>Cyanobacteriota</taxon>
        <taxon>Cyanophyceae</taxon>
        <taxon>Oscillatoriophycideae</taxon>
        <taxon>Chroococcales</taxon>
        <taxon>Aphanothecaceae</taxon>
        <taxon>Rubidibacter</taxon>
    </lineage>
</organism>
<dbReference type="Pfam" id="PF01368">
    <property type="entry name" value="DHH"/>
    <property type="match status" value="1"/>
</dbReference>
<protein>
    <recommendedName>
        <fullName evidence="2">Single-stranded-DNA-specific exonuclease RecJ</fullName>
    </recommendedName>
</protein>
<dbReference type="Pfam" id="PF17768">
    <property type="entry name" value="RecJ_OB"/>
    <property type="match status" value="1"/>
</dbReference>
<accession>U5DF62</accession>
<feature type="domain" description="RecJ OB" evidence="8">
    <location>
        <begin position="471"/>
        <end position="580"/>
    </location>
</feature>
<evidence type="ECO:0000256" key="4">
    <source>
        <dbReference type="ARBA" id="ARBA00022801"/>
    </source>
</evidence>
<dbReference type="GO" id="GO:0008409">
    <property type="term" value="F:5'-3' exonuclease activity"/>
    <property type="evidence" value="ECO:0007669"/>
    <property type="project" value="InterPro"/>
</dbReference>